<organism evidence="2">
    <name type="scientific">Conus eburneus</name>
    <name type="common">Ivory cone</name>
    <dbReference type="NCBI Taxonomy" id="101300"/>
    <lineage>
        <taxon>Eukaryota</taxon>
        <taxon>Metazoa</taxon>
        <taxon>Spiralia</taxon>
        <taxon>Lophotrochozoa</taxon>
        <taxon>Mollusca</taxon>
        <taxon>Gastropoda</taxon>
        <taxon>Caenogastropoda</taxon>
        <taxon>Neogastropoda</taxon>
        <taxon>Conoidea</taxon>
        <taxon>Conidae</taxon>
        <taxon>Conus</taxon>
        <taxon>Tesselliconus</taxon>
    </lineage>
</organism>
<accession>C8BLS0</accession>
<dbReference type="ConoServer" id="3861">
    <property type="toxin name" value="Eu12.4 precursor"/>
</dbReference>
<evidence type="ECO:0000256" key="1">
    <source>
        <dbReference type="SAM" id="SignalP"/>
    </source>
</evidence>
<feature type="chain" id="PRO_5002989616" evidence="1">
    <location>
        <begin position="26"/>
        <end position="94"/>
    </location>
</feature>
<proteinExistence type="evidence at transcript level"/>
<evidence type="ECO:0000313" key="2">
    <source>
        <dbReference type="EMBL" id="ACV13218.1"/>
    </source>
</evidence>
<dbReference type="EMBL" id="GQ228839">
    <property type="protein sequence ID" value="ACV13218.1"/>
    <property type="molecule type" value="mRNA"/>
</dbReference>
<reference evidence="2" key="1">
    <citation type="journal article" date="2010" name="Acta Biochim. Biophys. Sin.">
        <title>cDNA cloning of conotoxins with framework XII from several Conus species.</title>
        <authorList>
            <person name="Liu Z."/>
            <person name="Yu Z."/>
            <person name="Liu N."/>
            <person name="Zhao C."/>
            <person name="Hu J."/>
            <person name="Dai Q."/>
        </authorList>
    </citation>
    <scope>NUCLEOTIDE SEQUENCE</scope>
</reference>
<sequence>MFGHTSVSFLLLSIMALGMVATVICSCDSEFSSEFCEQPEERICSCSTHVCCHLSSSKRDQCMTWNRCLSAQTGNRRSTHMQKRFLRMPRDLAD</sequence>
<dbReference type="AlphaFoldDB" id="C8BLS0"/>
<name>C8BLS0_CONEB</name>
<feature type="signal peptide" evidence="1">
    <location>
        <begin position="1"/>
        <end position="25"/>
    </location>
</feature>
<keyword evidence="1" id="KW-0732">Signal</keyword>
<protein>
    <submittedName>
        <fullName evidence="2">Conotoxin Eb12.4</fullName>
    </submittedName>
</protein>